<dbReference type="Gene3D" id="1.10.10.10">
    <property type="entry name" value="Winged helix-like DNA-binding domain superfamily/Winged helix DNA-binding domain"/>
    <property type="match status" value="1"/>
</dbReference>
<dbReference type="InterPro" id="IPR000595">
    <property type="entry name" value="cNMP-bd_dom"/>
</dbReference>
<evidence type="ECO:0000313" key="7">
    <source>
        <dbReference type="Proteomes" id="UP001501243"/>
    </source>
</evidence>
<evidence type="ECO:0000259" key="5">
    <source>
        <dbReference type="PROSITE" id="PS51063"/>
    </source>
</evidence>
<evidence type="ECO:0000256" key="3">
    <source>
        <dbReference type="ARBA" id="ARBA00023163"/>
    </source>
</evidence>
<dbReference type="Gene3D" id="2.60.120.10">
    <property type="entry name" value="Jelly Rolls"/>
    <property type="match status" value="1"/>
</dbReference>
<dbReference type="PROSITE" id="PS51063">
    <property type="entry name" value="HTH_CRP_2"/>
    <property type="match status" value="1"/>
</dbReference>
<name>A0ABP8QHC2_9BACT</name>
<dbReference type="InterPro" id="IPR050397">
    <property type="entry name" value="Env_Response_Regulators"/>
</dbReference>
<dbReference type="InterPro" id="IPR012318">
    <property type="entry name" value="HTH_CRP"/>
</dbReference>
<dbReference type="SUPFAM" id="SSF46785">
    <property type="entry name" value="Winged helix' DNA-binding domain"/>
    <property type="match status" value="1"/>
</dbReference>
<dbReference type="InterPro" id="IPR036388">
    <property type="entry name" value="WH-like_DNA-bd_sf"/>
</dbReference>
<reference evidence="7" key="1">
    <citation type="journal article" date="2019" name="Int. J. Syst. Evol. Microbiol.">
        <title>The Global Catalogue of Microorganisms (GCM) 10K type strain sequencing project: providing services to taxonomists for standard genome sequencing and annotation.</title>
        <authorList>
            <consortium name="The Broad Institute Genomics Platform"/>
            <consortium name="The Broad Institute Genome Sequencing Center for Infectious Disease"/>
            <person name="Wu L."/>
            <person name="Ma J."/>
        </authorList>
    </citation>
    <scope>NUCLEOTIDE SEQUENCE [LARGE SCALE GENOMIC DNA]</scope>
    <source>
        <strain evidence="7">JCM 17841</strain>
    </source>
</reference>
<sequence length="236" mass="25487">MLRQATPDCHDCPSRQHNLLSCCPAADIDAIAQDKYSQHYRAGQPIFSEGTRPAGLYCVHEGRVKITKSGGDGKEQIIRLVRPGDVLGYRALVAGSVHATSAIALTDCIVCLISKSVIAHQIEANAHFSGALLQLLAANLGDVAERMLHLAYKPVRERLAEALLLLLRTYHPAEAAGQPFTIAISREDLGALMGTTKETTTRMLSEFRHEGLLATRGSAITILAPRQLGQIAALFD</sequence>
<evidence type="ECO:0000313" key="6">
    <source>
        <dbReference type="EMBL" id="GAA4503457.1"/>
    </source>
</evidence>
<proteinExistence type="predicted"/>
<dbReference type="SMART" id="SM00100">
    <property type="entry name" value="cNMP"/>
    <property type="match status" value="1"/>
</dbReference>
<comment type="caution">
    <text evidence="6">The sequence shown here is derived from an EMBL/GenBank/DDBJ whole genome shotgun (WGS) entry which is preliminary data.</text>
</comment>
<accession>A0ABP8QHC2</accession>
<dbReference type="PANTHER" id="PTHR24567">
    <property type="entry name" value="CRP FAMILY TRANSCRIPTIONAL REGULATORY PROTEIN"/>
    <property type="match status" value="1"/>
</dbReference>
<gene>
    <name evidence="6" type="ORF">GCM10023172_28320</name>
</gene>
<dbReference type="InterPro" id="IPR018490">
    <property type="entry name" value="cNMP-bd_dom_sf"/>
</dbReference>
<evidence type="ECO:0000256" key="1">
    <source>
        <dbReference type="ARBA" id="ARBA00023015"/>
    </source>
</evidence>
<keyword evidence="1" id="KW-0805">Transcription regulation</keyword>
<dbReference type="InterPro" id="IPR014710">
    <property type="entry name" value="RmlC-like_jellyroll"/>
</dbReference>
<keyword evidence="3" id="KW-0804">Transcription</keyword>
<dbReference type="InterPro" id="IPR036390">
    <property type="entry name" value="WH_DNA-bd_sf"/>
</dbReference>
<keyword evidence="7" id="KW-1185">Reference proteome</keyword>
<feature type="domain" description="Cyclic nucleotide-binding" evidence="4">
    <location>
        <begin position="19"/>
        <end position="115"/>
    </location>
</feature>
<dbReference type="PANTHER" id="PTHR24567:SF74">
    <property type="entry name" value="HTH-TYPE TRANSCRIPTIONAL REGULATOR ARCR"/>
    <property type="match status" value="1"/>
</dbReference>
<dbReference type="SMART" id="SM00419">
    <property type="entry name" value="HTH_CRP"/>
    <property type="match status" value="1"/>
</dbReference>
<protein>
    <submittedName>
        <fullName evidence="6">Crp/Fnr family transcriptional regulator</fullName>
    </submittedName>
</protein>
<organism evidence="6 7">
    <name type="scientific">Hymenobacter ginsengisoli</name>
    <dbReference type="NCBI Taxonomy" id="1051626"/>
    <lineage>
        <taxon>Bacteria</taxon>
        <taxon>Pseudomonadati</taxon>
        <taxon>Bacteroidota</taxon>
        <taxon>Cytophagia</taxon>
        <taxon>Cytophagales</taxon>
        <taxon>Hymenobacteraceae</taxon>
        <taxon>Hymenobacter</taxon>
    </lineage>
</organism>
<dbReference type="Pfam" id="PF00027">
    <property type="entry name" value="cNMP_binding"/>
    <property type="match status" value="1"/>
</dbReference>
<dbReference type="SUPFAM" id="SSF51206">
    <property type="entry name" value="cAMP-binding domain-like"/>
    <property type="match status" value="1"/>
</dbReference>
<dbReference type="RefSeq" id="WP_208129790.1">
    <property type="nucleotide sequence ID" value="NZ_BAABGQ010000006.1"/>
</dbReference>
<evidence type="ECO:0000259" key="4">
    <source>
        <dbReference type="PROSITE" id="PS50042"/>
    </source>
</evidence>
<dbReference type="CDD" id="cd00038">
    <property type="entry name" value="CAP_ED"/>
    <property type="match status" value="1"/>
</dbReference>
<dbReference type="Proteomes" id="UP001501243">
    <property type="component" value="Unassembled WGS sequence"/>
</dbReference>
<dbReference type="Pfam" id="PF13545">
    <property type="entry name" value="HTH_Crp_2"/>
    <property type="match status" value="1"/>
</dbReference>
<evidence type="ECO:0000256" key="2">
    <source>
        <dbReference type="ARBA" id="ARBA00023125"/>
    </source>
</evidence>
<feature type="domain" description="HTH crp-type" evidence="5">
    <location>
        <begin position="153"/>
        <end position="226"/>
    </location>
</feature>
<dbReference type="PROSITE" id="PS50042">
    <property type="entry name" value="CNMP_BINDING_3"/>
    <property type="match status" value="1"/>
</dbReference>
<dbReference type="PRINTS" id="PR00034">
    <property type="entry name" value="HTHCRP"/>
</dbReference>
<dbReference type="EMBL" id="BAABGQ010000006">
    <property type="protein sequence ID" value="GAA4503457.1"/>
    <property type="molecule type" value="Genomic_DNA"/>
</dbReference>
<keyword evidence="2" id="KW-0238">DNA-binding</keyword>